<dbReference type="KEGG" id="vg:40079981"/>
<protein>
    <submittedName>
        <fullName evidence="1">Uncharacterized protein</fullName>
    </submittedName>
</protein>
<dbReference type="EMBL" id="KU160669">
    <property type="protein sequence ID" value="ALY10601.1"/>
    <property type="molecule type" value="Genomic_DNA"/>
</dbReference>
<dbReference type="Proteomes" id="UP000224284">
    <property type="component" value="Segment"/>
</dbReference>
<accession>A0A0U3TNC4</accession>
<sequence length="181" mass="21013">MADYYTESMESAELERAIDEDRADFYSTGVRPRGTRRHLDSNTRRRYGVVDTGGVYLPPAKGTIYMHPAQTPSPDPERELQCALELQQTLADRIDYLQDIVKHKPAEPRRERISVSVKYNRKGKSYEFLLVRTPDKRWFSTGTKPGTQEFRDWNAVTNWLMSGDIYSFFITELQPVPDVPF</sequence>
<dbReference type="RefSeq" id="YP_009604091.1">
    <property type="nucleotide sequence ID" value="NC_041961.1"/>
</dbReference>
<reference evidence="1 2" key="1">
    <citation type="submission" date="2015-11" db="EMBL/GenBank/DDBJ databases">
        <authorList>
            <person name="Menninger J.E."/>
            <person name="Lamey M.E."/>
            <person name="Lindemann J.M."/>
            <person name="Martynyuk T."/>
            <person name="Mele F.E."/>
            <person name="Nabua C.T."/>
            <person name="Napoli C.K."/>
            <person name="Santiago L.M."/>
            <person name="Sweetman A.T."/>
            <person name="Weinstein J.L."/>
            <person name="Barrett N.A."/>
            <person name="Buerkert T.R."/>
            <person name="Cautela J.A."/>
            <person name="Egan M.S."/>
            <person name="Erb J.E."/>
            <person name="Garrigan K.E."/>
            <person name="Hagan D.J."/>
            <person name="Hartwell M.C."/>
            <person name="Hyduchak K.M."/>
            <person name="Jacob A.E."/>
            <person name="DeNigris D.M."/>
            <person name="London S.C."/>
            <person name="King-Smith C."/>
            <person name="Lee-Soety J.Y."/>
            <person name="Bradley K.W."/>
            <person name="Asai D.J."/>
            <person name="Bowman C.A."/>
            <person name="Russell D.A."/>
            <person name="Pope W.H."/>
            <person name="Jacobs-Sera D."/>
            <person name="Hendrix R.W."/>
            <person name="Hatfull G.F."/>
        </authorList>
    </citation>
    <scope>NUCLEOTIDE SEQUENCE [LARGE SCALE GENOMIC DNA]</scope>
</reference>
<keyword evidence="2" id="KW-1185">Reference proteome</keyword>
<gene>
    <name evidence="1" type="primary">66</name>
    <name evidence="1" type="ORF">TANK_66</name>
</gene>
<organism evidence="1 2">
    <name type="scientific">Arthrobacter phage Tank</name>
    <dbReference type="NCBI Taxonomy" id="1772319"/>
    <lineage>
        <taxon>Viruses</taxon>
        <taxon>Duplodnaviria</taxon>
        <taxon>Heunggongvirae</taxon>
        <taxon>Uroviricota</taxon>
        <taxon>Caudoviricetes</taxon>
        <taxon>Tankvirus</taxon>
        <taxon>Tankvirus tank</taxon>
    </lineage>
</organism>
<dbReference type="GeneID" id="40079981"/>
<evidence type="ECO:0000313" key="2">
    <source>
        <dbReference type="Proteomes" id="UP000224284"/>
    </source>
</evidence>
<proteinExistence type="predicted"/>
<name>A0A0U3TNC4_9CAUD</name>
<evidence type="ECO:0000313" key="1">
    <source>
        <dbReference type="EMBL" id="ALY10601.1"/>
    </source>
</evidence>